<keyword evidence="3" id="KW-1185">Reference proteome</keyword>
<dbReference type="RefSeq" id="WP_241346201.1">
    <property type="nucleotide sequence ID" value="NZ_JAKZGP010000002.1"/>
</dbReference>
<protein>
    <submittedName>
        <fullName evidence="2">RloB family protein</fullName>
    </submittedName>
</protein>
<dbReference type="EMBL" id="JAKZGP010000002">
    <property type="protein sequence ID" value="MCH7408180.1"/>
    <property type="molecule type" value="Genomic_DNA"/>
</dbReference>
<reference evidence="2" key="1">
    <citation type="submission" date="2022-03" db="EMBL/GenBank/DDBJ databases">
        <title>De novo assembled genomes of Belliella spp. (Cyclobacteriaceae) strains.</title>
        <authorList>
            <person name="Szabo A."/>
            <person name="Korponai K."/>
            <person name="Felfoldi T."/>
        </authorList>
    </citation>
    <scope>NUCLEOTIDE SEQUENCE</scope>
    <source>
        <strain evidence="2">DSM 111904</strain>
    </source>
</reference>
<dbReference type="Proteomes" id="UP001165489">
    <property type="component" value="Unassembled WGS sequence"/>
</dbReference>
<dbReference type="InterPro" id="IPR025591">
    <property type="entry name" value="RloB"/>
</dbReference>
<sequence>MKDKKAEQKAARKKHLEQLKAQRRKEPSLERPVAELTEKPSILIICEGKNTEPSYFNQFRITSAEVKSIGEGYNTVSLVNRALDLSQQGNYNQVWCVFDKDDFNENDFNSAIQIAEANSFGIAYSNQSFEYWLILHFNDHQGGGMHRDSYNDKINEHLKPFNVIYDGNGTKLIQEDFFELLDGIDDKTSRKRAELAIDRAERNYNHFDHTNPAREESSTTVYRLVRELLKYVE</sequence>
<evidence type="ECO:0000256" key="1">
    <source>
        <dbReference type="SAM" id="MobiDB-lite"/>
    </source>
</evidence>
<gene>
    <name evidence="2" type="ORF">MM239_02135</name>
</gene>
<comment type="caution">
    <text evidence="2">The sequence shown here is derived from an EMBL/GenBank/DDBJ whole genome shotgun (WGS) entry which is preliminary data.</text>
</comment>
<feature type="region of interest" description="Disordered" evidence="1">
    <location>
        <begin position="1"/>
        <end position="33"/>
    </location>
</feature>
<accession>A0ABS9UW38</accession>
<dbReference type="Pfam" id="PF13707">
    <property type="entry name" value="RloB"/>
    <property type="match status" value="1"/>
</dbReference>
<evidence type="ECO:0000313" key="2">
    <source>
        <dbReference type="EMBL" id="MCH7408180.1"/>
    </source>
</evidence>
<proteinExistence type="predicted"/>
<evidence type="ECO:0000313" key="3">
    <source>
        <dbReference type="Proteomes" id="UP001165489"/>
    </source>
</evidence>
<name>A0ABS9UW38_9BACT</name>
<organism evidence="2 3">
    <name type="scientific">Belliella filtrata</name>
    <dbReference type="NCBI Taxonomy" id="2923435"/>
    <lineage>
        <taxon>Bacteria</taxon>
        <taxon>Pseudomonadati</taxon>
        <taxon>Bacteroidota</taxon>
        <taxon>Cytophagia</taxon>
        <taxon>Cytophagales</taxon>
        <taxon>Cyclobacteriaceae</taxon>
        <taxon>Belliella</taxon>
    </lineage>
</organism>